<dbReference type="AlphaFoldDB" id="A0AAE3N992"/>
<evidence type="ECO:0000256" key="2">
    <source>
        <dbReference type="ARBA" id="ARBA00023136"/>
    </source>
</evidence>
<proteinExistence type="predicted"/>
<evidence type="ECO:0000256" key="3">
    <source>
        <dbReference type="ARBA" id="ARBA00023237"/>
    </source>
</evidence>
<dbReference type="Pfam" id="PF00691">
    <property type="entry name" value="OmpA"/>
    <property type="match status" value="1"/>
</dbReference>
<evidence type="ECO:0000256" key="5">
    <source>
        <dbReference type="SAM" id="SignalP"/>
    </source>
</evidence>
<dbReference type="RefSeq" id="WP_271428099.1">
    <property type="nucleotide sequence ID" value="NZ_JAQIPB010000003.1"/>
</dbReference>
<evidence type="ECO:0000313" key="8">
    <source>
        <dbReference type="Proteomes" id="UP001212602"/>
    </source>
</evidence>
<dbReference type="PANTHER" id="PTHR30329:SF21">
    <property type="entry name" value="LIPOPROTEIN YIAD-RELATED"/>
    <property type="match status" value="1"/>
</dbReference>
<comment type="caution">
    <text evidence="7">The sequence shown here is derived from an EMBL/GenBank/DDBJ whole genome shotgun (WGS) entry which is preliminary data.</text>
</comment>
<dbReference type="Proteomes" id="UP001212602">
    <property type="component" value="Unassembled WGS sequence"/>
</dbReference>
<dbReference type="PANTHER" id="PTHR30329">
    <property type="entry name" value="STATOR ELEMENT OF FLAGELLAR MOTOR COMPLEX"/>
    <property type="match status" value="1"/>
</dbReference>
<feature type="chain" id="PRO_5041952694" evidence="5">
    <location>
        <begin position="38"/>
        <end position="214"/>
    </location>
</feature>
<dbReference type="InterPro" id="IPR006665">
    <property type="entry name" value="OmpA-like"/>
</dbReference>
<dbReference type="PRINTS" id="PR01021">
    <property type="entry name" value="OMPADOMAIN"/>
</dbReference>
<organism evidence="7 8">
    <name type="scientific">Xenophilus arseniciresistens</name>
    <dbReference type="NCBI Taxonomy" id="1283306"/>
    <lineage>
        <taxon>Bacteria</taxon>
        <taxon>Pseudomonadati</taxon>
        <taxon>Pseudomonadota</taxon>
        <taxon>Betaproteobacteria</taxon>
        <taxon>Burkholderiales</taxon>
        <taxon>Comamonadaceae</taxon>
        <taxon>Xenophilus</taxon>
    </lineage>
</organism>
<accession>A0AAE3N992</accession>
<dbReference type="InterPro" id="IPR036737">
    <property type="entry name" value="OmpA-like_sf"/>
</dbReference>
<dbReference type="GO" id="GO:0009279">
    <property type="term" value="C:cell outer membrane"/>
    <property type="evidence" value="ECO:0007669"/>
    <property type="project" value="UniProtKB-SubCell"/>
</dbReference>
<gene>
    <name evidence="7" type="ORF">PGB34_10905</name>
</gene>
<reference evidence="7" key="1">
    <citation type="submission" date="2023-01" db="EMBL/GenBank/DDBJ databases">
        <title>Xenophilus mangrovi sp. nov., isolated from soil of Mangrove nature reserve.</title>
        <authorList>
            <person name="Xu S."/>
            <person name="Liu Z."/>
            <person name="Xu Y."/>
        </authorList>
    </citation>
    <scope>NUCLEOTIDE SEQUENCE</scope>
    <source>
        <strain evidence="7">YW8</strain>
    </source>
</reference>
<evidence type="ECO:0000256" key="4">
    <source>
        <dbReference type="PROSITE-ProRule" id="PRU00473"/>
    </source>
</evidence>
<evidence type="ECO:0000259" key="6">
    <source>
        <dbReference type="PROSITE" id="PS51123"/>
    </source>
</evidence>
<dbReference type="PROSITE" id="PS51257">
    <property type="entry name" value="PROKAR_LIPOPROTEIN"/>
    <property type="match status" value="1"/>
</dbReference>
<keyword evidence="5" id="KW-0732">Signal</keyword>
<dbReference type="Gene3D" id="3.30.1330.60">
    <property type="entry name" value="OmpA-like domain"/>
    <property type="match status" value="1"/>
</dbReference>
<feature type="domain" description="OmpA-like" evidence="6">
    <location>
        <begin position="100"/>
        <end position="214"/>
    </location>
</feature>
<keyword evidence="3" id="KW-0998">Cell outer membrane</keyword>
<comment type="subcellular location">
    <subcellularLocation>
        <location evidence="1">Cell outer membrane</location>
    </subcellularLocation>
</comment>
<sequence length="214" mass="22743">MKKTKAPTSATKMRALNVCGMVALGALLGACSTPATRVVLLPQEDGSPSAVVVRSAGGNEVVTLSQPYQRATLPEGSTAAPVLDQAEPAQLRQAHPALFELLPPAAQLYTLYFVTGGATLTQESQQQLPEVLDSATARPGADIVVTGHTDTQGSGPNNDSLSLRRAQEVRQMLVQRGFPVQRIEAAGRGERDLIVPTADEVNEPRNRRVTVEVR</sequence>
<dbReference type="InterPro" id="IPR006664">
    <property type="entry name" value="OMP_bac"/>
</dbReference>
<name>A0AAE3N992_9BURK</name>
<evidence type="ECO:0000256" key="1">
    <source>
        <dbReference type="ARBA" id="ARBA00004442"/>
    </source>
</evidence>
<keyword evidence="8" id="KW-1185">Reference proteome</keyword>
<keyword evidence="2 4" id="KW-0472">Membrane</keyword>
<protein>
    <submittedName>
        <fullName evidence="7">OmpA family protein</fullName>
    </submittedName>
</protein>
<dbReference type="InterPro" id="IPR050330">
    <property type="entry name" value="Bact_OuterMem_StrucFunc"/>
</dbReference>
<feature type="signal peptide" evidence="5">
    <location>
        <begin position="1"/>
        <end position="37"/>
    </location>
</feature>
<dbReference type="PROSITE" id="PS51123">
    <property type="entry name" value="OMPA_2"/>
    <property type="match status" value="1"/>
</dbReference>
<evidence type="ECO:0000313" key="7">
    <source>
        <dbReference type="EMBL" id="MDA7416874.1"/>
    </source>
</evidence>
<dbReference type="CDD" id="cd07185">
    <property type="entry name" value="OmpA_C-like"/>
    <property type="match status" value="1"/>
</dbReference>
<dbReference type="EMBL" id="JAQIPB010000003">
    <property type="protein sequence ID" value="MDA7416874.1"/>
    <property type="molecule type" value="Genomic_DNA"/>
</dbReference>
<dbReference type="SUPFAM" id="SSF103088">
    <property type="entry name" value="OmpA-like"/>
    <property type="match status" value="1"/>
</dbReference>